<keyword evidence="3" id="KW-1185">Reference proteome</keyword>
<organism evidence="2 3">
    <name type="scientific">Panacagrimonas perspica</name>
    <dbReference type="NCBI Taxonomy" id="381431"/>
    <lineage>
        <taxon>Bacteria</taxon>
        <taxon>Pseudomonadati</taxon>
        <taxon>Pseudomonadota</taxon>
        <taxon>Gammaproteobacteria</taxon>
        <taxon>Nevskiales</taxon>
        <taxon>Nevskiaceae</taxon>
        <taxon>Panacagrimonas</taxon>
    </lineage>
</organism>
<accession>A0A4S3JZ30</accession>
<evidence type="ECO:0000313" key="2">
    <source>
        <dbReference type="EMBL" id="TDU31436.1"/>
    </source>
</evidence>
<dbReference type="Proteomes" id="UP000295341">
    <property type="component" value="Unassembled WGS sequence"/>
</dbReference>
<protein>
    <submittedName>
        <fullName evidence="2">Uncharacterized protein</fullName>
    </submittedName>
</protein>
<gene>
    <name evidence="2" type="ORF">DFR24_0805</name>
</gene>
<name>A0A4S3JZ30_9GAMM</name>
<sequence length="129" mass="13545">MILLLPGRANGRPWRHTALALVTMMTGVPGMSTYAIAADAASILEEPMQPIAKDSPKIRVCKACSLTEMQDGSSQRVAERAAPEYSAPRDAGQMMMPRDDGAGSATDPYAGTTISVPGAATLMLPVVIQ</sequence>
<feature type="region of interest" description="Disordered" evidence="1">
    <location>
        <begin position="69"/>
        <end position="109"/>
    </location>
</feature>
<proteinExistence type="predicted"/>
<dbReference type="AlphaFoldDB" id="A0A4S3JZ30"/>
<reference evidence="2 3" key="1">
    <citation type="submission" date="2019-03" db="EMBL/GenBank/DDBJ databases">
        <title>Genomic Encyclopedia of Type Strains, Phase IV (KMG-IV): sequencing the most valuable type-strain genomes for metagenomic binning, comparative biology and taxonomic classification.</title>
        <authorList>
            <person name="Goeker M."/>
        </authorList>
    </citation>
    <scope>NUCLEOTIDE SEQUENCE [LARGE SCALE GENOMIC DNA]</scope>
    <source>
        <strain evidence="2 3">DSM 26377</strain>
    </source>
</reference>
<evidence type="ECO:0000313" key="3">
    <source>
        <dbReference type="Proteomes" id="UP000295341"/>
    </source>
</evidence>
<evidence type="ECO:0000256" key="1">
    <source>
        <dbReference type="SAM" id="MobiDB-lite"/>
    </source>
</evidence>
<comment type="caution">
    <text evidence="2">The sequence shown here is derived from an EMBL/GenBank/DDBJ whole genome shotgun (WGS) entry which is preliminary data.</text>
</comment>
<dbReference type="EMBL" id="SOBT01000008">
    <property type="protein sequence ID" value="TDU31436.1"/>
    <property type="molecule type" value="Genomic_DNA"/>
</dbReference>